<evidence type="ECO:0000256" key="1">
    <source>
        <dbReference type="ARBA" id="ARBA00023015"/>
    </source>
</evidence>
<organism evidence="5 6">
    <name type="scientific">Tsukamurella pseudospumae</name>
    <dbReference type="NCBI Taxonomy" id="239498"/>
    <lineage>
        <taxon>Bacteria</taxon>
        <taxon>Bacillati</taxon>
        <taxon>Actinomycetota</taxon>
        <taxon>Actinomycetes</taxon>
        <taxon>Mycobacteriales</taxon>
        <taxon>Tsukamurellaceae</taxon>
        <taxon>Tsukamurella</taxon>
    </lineage>
</organism>
<keyword evidence="6" id="KW-1185">Reference proteome</keyword>
<dbReference type="PANTHER" id="PTHR33204:SF37">
    <property type="entry name" value="HTH-TYPE TRANSCRIPTIONAL REGULATOR YODB"/>
    <property type="match status" value="1"/>
</dbReference>
<dbReference type="InterPro" id="IPR036388">
    <property type="entry name" value="WH-like_DNA-bd_sf"/>
</dbReference>
<keyword evidence="3" id="KW-0804">Transcription</keyword>
<evidence type="ECO:0000313" key="6">
    <source>
        <dbReference type="Proteomes" id="UP000070409"/>
    </source>
</evidence>
<evidence type="ECO:0000256" key="3">
    <source>
        <dbReference type="ARBA" id="ARBA00023163"/>
    </source>
</evidence>
<keyword evidence="1" id="KW-0805">Transcription regulation</keyword>
<dbReference type="PANTHER" id="PTHR33204">
    <property type="entry name" value="TRANSCRIPTIONAL REGULATOR, MARR FAMILY"/>
    <property type="match status" value="1"/>
</dbReference>
<dbReference type="PROSITE" id="PS51118">
    <property type="entry name" value="HTH_HXLR"/>
    <property type="match status" value="1"/>
</dbReference>
<dbReference type="InterPro" id="IPR002577">
    <property type="entry name" value="HTH_HxlR"/>
</dbReference>
<name>A0A137YSZ8_9ACTN</name>
<feature type="domain" description="HTH hxlR-type" evidence="4">
    <location>
        <begin position="30"/>
        <end position="128"/>
    </location>
</feature>
<sequence>MEAHTIRKRNTSVSVRFHDMPDFDVFAKDCPSRDMFAHVTGRWGALVLGRLRPEPQRFGEIRRQVEGISDRMLTQTLRTLVDDGLVSRYSAGTNPPHTEYRLTEVGASIADAVLRLADAVQAAMPRVAPGG</sequence>
<dbReference type="EMBL" id="LSRE01000050">
    <property type="protein sequence ID" value="KXO89122.1"/>
    <property type="molecule type" value="Genomic_DNA"/>
</dbReference>
<gene>
    <name evidence="5" type="ORF">AXK61_10935</name>
</gene>
<accession>A0A137YSZ8</accession>
<evidence type="ECO:0000256" key="2">
    <source>
        <dbReference type="ARBA" id="ARBA00023125"/>
    </source>
</evidence>
<reference evidence="5 6" key="1">
    <citation type="submission" date="2016-02" db="EMBL/GenBank/DDBJ databases">
        <authorList>
            <person name="Teng J.L."/>
            <person name="Tang Y."/>
            <person name="Huang Y."/>
            <person name="Guo F."/>
            <person name="Wei W."/>
            <person name="Chen J.H."/>
            <person name="Wong S.Y."/>
            <person name="Lau S.K."/>
            <person name="Woo P.C."/>
        </authorList>
    </citation>
    <scope>NUCLEOTIDE SEQUENCE [LARGE SCALE GENOMIC DNA]</scope>
    <source>
        <strain evidence="5 6">JCM 13375</strain>
    </source>
</reference>
<protein>
    <submittedName>
        <fullName evidence="5">HxlR family transcriptional regulator</fullName>
    </submittedName>
</protein>
<dbReference type="Proteomes" id="UP000070409">
    <property type="component" value="Unassembled WGS sequence"/>
</dbReference>
<evidence type="ECO:0000313" key="5">
    <source>
        <dbReference type="EMBL" id="KXO89122.1"/>
    </source>
</evidence>
<evidence type="ECO:0000259" key="4">
    <source>
        <dbReference type="PROSITE" id="PS51118"/>
    </source>
</evidence>
<dbReference type="SUPFAM" id="SSF46785">
    <property type="entry name" value="Winged helix' DNA-binding domain"/>
    <property type="match status" value="1"/>
</dbReference>
<dbReference type="InterPro" id="IPR036390">
    <property type="entry name" value="WH_DNA-bd_sf"/>
</dbReference>
<dbReference type="Pfam" id="PF01638">
    <property type="entry name" value="HxlR"/>
    <property type="match status" value="1"/>
</dbReference>
<keyword evidence="2" id="KW-0238">DNA-binding</keyword>
<proteinExistence type="predicted"/>
<comment type="caution">
    <text evidence="5">The sequence shown here is derived from an EMBL/GenBank/DDBJ whole genome shotgun (WGS) entry which is preliminary data.</text>
</comment>
<dbReference type="Gene3D" id="1.10.10.10">
    <property type="entry name" value="Winged helix-like DNA-binding domain superfamily/Winged helix DNA-binding domain"/>
    <property type="match status" value="1"/>
</dbReference>